<dbReference type="Proteomes" id="UP000028631">
    <property type="component" value="Unassembled WGS sequence"/>
</dbReference>
<dbReference type="InterPro" id="IPR021245">
    <property type="entry name" value="DUF2790"/>
</dbReference>
<evidence type="ECO:0008006" key="4">
    <source>
        <dbReference type="Google" id="ProtNLM"/>
    </source>
</evidence>
<evidence type="ECO:0000313" key="3">
    <source>
        <dbReference type="Proteomes" id="UP000028631"/>
    </source>
</evidence>
<evidence type="ECO:0000256" key="1">
    <source>
        <dbReference type="SAM" id="SignalP"/>
    </source>
</evidence>
<dbReference type="PATRIC" id="fig|317.175.peg.5289"/>
<feature type="chain" id="PRO_5001798478" description="DUF2790 domain-containing protein" evidence="1">
    <location>
        <begin position="22"/>
        <end position="109"/>
    </location>
</feature>
<reference evidence="2 3" key="1">
    <citation type="submission" date="2014-07" db="EMBL/GenBank/DDBJ databases">
        <title>Draft Genome Sequences of Environmental Pseudomonas syringae strains.</title>
        <authorList>
            <person name="Baltrus D.A."/>
            <person name="Berge O."/>
            <person name="Morris C."/>
        </authorList>
    </citation>
    <scope>NUCLEOTIDE SEQUENCE [LARGE SCALE GENOMIC DNA]</scope>
    <source>
        <strain evidence="2 3">GAW0119</strain>
    </source>
</reference>
<keyword evidence="3" id="KW-1185">Reference proteome</keyword>
<organism evidence="2 3">
    <name type="scientific">Pseudomonas syringae</name>
    <dbReference type="NCBI Taxonomy" id="317"/>
    <lineage>
        <taxon>Bacteria</taxon>
        <taxon>Pseudomonadati</taxon>
        <taxon>Pseudomonadota</taxon>
        <taxon>Gammaproteobacteria</taxon>
        <taxon>Pseudomonadales</taxon>
        <taxon>Pseudomonadaceae</taxon>
        <taxon>Pseudomonas</taxon>
    </lineage>
</organism>
<sequence length="109" mass="12437">MSVIRPLMVTLALLLPVSSYAEAVDKSARDRVVQDHQRKVENYATNHKKTVPGIIEYRYGMELDIARIIVLSPDHRACKVVPQLMTYENSIGELMTLKYQMLSDCRGKN</sequence>
<keyword evidence="1" id="KW-0732">Signal</keyword>
<proteinExistence type="predicted"/>
<feature type="signal peptide" evidence="1">
    <location>
        <begin position="1"/>
        <end position="21"/>
    </location>
</feature>
<dbReference type="EMBL" id="JPQU01000100">
    <property type="protein sequence ID" value="KFE50653.1"/>
    <property type="molecule type" value="Genomic_DNA"/>
</dbReference>
<gene>
    <name evidence="2" type="ORF">IV01_25375</name>
</gene>
<dbReference type="RefSeq" id="WP_032631792.1">
    <property type="nucleotide sequence ID" value="NZ_JPQU01000100.1"/>
</dbReference>
<name>A0A085V5E0_PSESX</name>
<protein>
    <recommendedName>
        <fullName evidence="4">DUF2790 domain-containing protein</fullName>
    </recommendedName>
</protein>
<dbReference type="Pfam" id="PF10976">
    <property type="entry name" value="DUF2790"/>
    <property type="match status" value="1"/>
</dbReference>
<comment type="caution">
    <text evidence="2">The sequence shown here is derived from an EMBL/GenBank/DDBJ whole genome shotgun (WGS) entry which is preliminary data.</text>
</comment>
<dbReference type="Gene3D" id="2.30.140.50">
    <property type="entry name" value="Protein of unknown function DUF2790"/>
    <property type="match status" value="1"/>
</dbReference>
<dbReference type="AlphaFoldDB" id="A0A085V5E0"/>
<evidence type="ECO:0000313" key="2">
    <source>
        <dbReference type="EMBL" id="KFE50653.1"/>
    </source>
</evidence>
<accession>A0A085V5E0</accession>